<protein>
    <recommendedName>
        <fullName evidence="3">Nuclease SbcCD subunit C</fullName>
    </recommendedName>
</protein>
<feature type="coiled-coil region" evidence="4">
    <location>
        <begin position="417"/>
        <end position="451"/>
    </location>
</feature>
<comment type="caution">
    <text evidence="6">The sequence shown here is derived from an EMBL/GenBank/DDBJ whole genome shotgun (WGS) entry which is preliminary data.</text>
</comment>
<comment type="similarity">
    <text evidence="1">Belongs to the SMC family. SbcC subfamily.</text>
</comment>
<evidence type="ECO:0000256" key="2">
    <source>
        <dbReference type="ARBA" id="ARBA00011322"/>
    </source>
</evidence>
<dbReference type="InterPro" id="IPR026866">
    <property type="entry name" value="CR006_AAA"/>
</dbReference>
<dbReference type="RefSeq" id="WP_021680801.1">
    <property type="nucleotide sequence ID" value="NZ_KI260306.1"/>
</dbReference>
<dbReference type="PANTHER" id="PTHR32114:SF2">
    <property type="entry name" value="ABC TRANSPORTER ABCH.3"/>
    <property type="match status" value="1"/>
</dbReference>
<proteinExistence type="inferred from homology"/>
<dbReference type="EMBL" id="AWVF01000321">
    <property type="protein sequence ID" value="ERJ91290.1"/>
    <property type="molecule type" value="Genomic_DNA"/>
</dbReference>
<comment type="subunit">
    <text evidence="2">Heterodimer of SbcC and SbcD.</text>
</comment>
<dbReference type="Proteomes" id="UP000016662">
    <property type="component" value="Unassembled WGS sequence"/>
</dbReference>
<organism evidence="6 7">
    <name type="scientific">Ruminococcus callidus ATCC 27760</name>
    <dbReference type="NCBI Taxonomy" id="411473"/>
    <lineage>
        <taxon>Bacteria</taxon>
        <taxon>Bacillati</taxon>
        <taxon>Bacillota</taxon>
        <taxon>Clostridia</taxon>
        <taxon>Eubacteriales</taxon>
        <taxon>Oscillospiraceae</taxon>
        <taxon>Ruminococcus</taxon>
    </lineage>
</organism>
<dbReference type="SUPFAM" id="SSF52540">
    <property type="entry name" value="P-loop containing nucleoside triphosphate hydrolases"/>
    <property type="match status" value="1"/>
</dbReference>
<dbReference type="InterPro" id="IPR027417">
    <property type="entry name" value="P-loop_NTPase"/>
</dbReference>
<gene>
    <name evidence="6" type="ORF">RUMCAL_02629</name>
</gene>
<evidence type="ECO:0000256" key="3">
    <source>
        <dbReference type="ARBA" id="ARBA00013368"/>
    </source>
</evidence>
<dbReference type="AlphaFoldDB" id="U2KGR2"/>
<dbReference type="OrthoDB" id="9795565at2"/>
<dbReference type="PATRIC" id="fig|411473.3.peg.2199"/>
<evidence type="ECO:0000313" key="7">
    <source>
        <dbReference type="Proteomes" id="UP000016662"/>
    </source>
</evidence>
<reference evidence="6 7" key="1">
    <citation type="submission" date="2013-07" db="EMBL/GenBank/DDBJ databases">
        <authorList>
            <person name="Weinstock G."/>
            <person name="Sodergren E."/>
            <person name="Wylie T."/>
            <person name="Fulton L."/>
            <person name="Fulton R."/>
            <person name="Fronick C."/>
            <person name="O'Laughlin M."/>
            <person name="Godfrey J."/>
            <person name="Miner T."/>
            <person name="Herter B."/>
            <person name="Appelbaum E."/>
            <person name="Cordes M."/>
            <person name="Lek S."/>
            <person name="Wollam A."/>
            <person name="Pepin K.H."/>
            <person name="Palsikar V.B."/>
            <person name="Mitreva M."/>
            <person name="Wilson R.K."/>
        </authorList>
    </citation>
    <scope>NUCLEOTIDE SEQUENCE [LARGE SCALE GENOMIC DNA]</scope>
    <source>
        <strain evidence="6 7">ATCC 27760</strain>
    </source>
</reference>
<feature type="domain" description="Protein CR006 P-loop" evidence="5">
    <location>
        <begin position="25"/>
        <end position="741"/>
    </location>
</feature>
<dbReference type="HOGENOM" id="CLU_020729_1_0_9"/>
<evidence type="ECO:0000313" key="6">
    <source>
        <dbReference type="EMBL" id="ERJ91290.1"/>
    </source>
</evidence>
<dbReference type="PANTHER" id="PTHR32114">
    <property type="entry name" value="ABC TRANSPORTER ABCH.3"/>
    <property type="match status" value="1"/>
</dbReference>
<keyword evidence="7" id="KW-1185">Reference proteome</keyword>
<sequence>MEGKMPAVITSITLNTRTYHNVLIEPTLINFFYGKNGVGKSTIADCIRSGAGVVPSLSEYEVLVYDRTFIDSNIRAEGMSGVFSVNEENIRIQEEVKEKEAALEKHRSQRTELSSHYDELQKQLPAIQSKLETDCWGALTEFRTNLFPEAMKKKRNNKNGFIGELLKVTAPAQHEVDEMRSIYEAAFSTDSTAYNKMPSVSVVRIEQIAGYDLLAKAITSRADTPFAEFVRAIGSIDWVQSGHEHFSEKAGDRCPYCSGKLPENFEEQFASCFDDAYECERSAIISFQSNYERLMQAALNILNQNLQHPFPRNDFSVYTDKLETLKAKHELNKSRLSEKISSPTTKVQLEPVAELMEELNQIIQKMNAAIEENNSIISERKSKQAECTEMIWEHMAFVTKAYVEKFHSDIAEVNGHLSKLKKSLNTLGTAITALQNEIAKLSLQIVNVDATMNSINDMLINAGFQGFTVKKKRGEPNKYQIVRDDGSTARGLSEGEKNFIAFLYFYHKILGRERADSEFKDRIVVIDDPVSSMDSSALFIVSSIVRELISICHNNGCAEKHDSPRFIKQIFILTHNSFFHNEVSYNRLDTDDFHCVNFYLIKKENNTSTVVHCTKKDAFGRTPAIEQNYTPVYNAYRTLWREYKEASSPIVLKQVIRQILEYYFIQICGYKGEQLSDLIKKEQDLFIKQNSDGTENRDLLLAVDSLMHYVGANIHGLSDGYDYIDDSADMEGIRETFQQIFTAMNQPQHFDMMMQSV</sequence>
<accession>U2KGR2</accession>
<dbReference type="Gene3D" id="3.40.50.300">
    <property type="entry name" value="P-loop containing nucleotide triphosphate hydrolases"/>
    <property type="match status" value="2"/>
</dbReference>
<evidence type="ECO:0000256" key="1">
    <source>
        <dbReference type="ARBA" id="ARBA00006930"/>
    </source>
</evidence>
<name>U2KGR2_9FIRM</name>
<dbReference type="eggNOG" id="COG4694">
    <property type="taxonomic scope" value="Bacteria"/>
</dbReference>
<dbReference type="STRING" id="411473.RUMCAL_02629"/>
<dbReference type="Pfam" id="PF13166">
    <property type="entry name" value="AAA_13"/>
    <property type="match status" value="1"/>
</dbReference>
<evidence type="ECO:0000256" key="4">
    <source>
        <dbReference type="SAM" id="Coils"/>
    </source>
</evidence>
<keyword evidence="4" id="KW-0175">Coiled coil</keyword>
<feature type="coiled-coil region" evidence="4">
    <location>
        <begin position="85"/>
        <end position="123"/>
    </location>
</feature>
<evidence type="ECO:0000259" key="5">
    <source>
        <dbReference type="Pfam" id="PF13166"/>
    </source>
</evidence>